<feature type="compositionally biased region" description="Polar residues" evidence="3">
    <location>
        <begin position="8"/>
        <end position="21"/>
    </location>
</feature>
<organism evidence="5">
    <name type="scientific">bioreactor metagenome</name>
    <dbReference type="NCBI Taxonomy" id="1076179"/>
    <lineage>
        <taxon>unclassified sequences</taxon>
        <taxon>metagenomes</taxon>
        <taxon>ecological metagenomes</taxon>
    </lineage>
</organism>
<feature type="compositionally biased region" description="Low complexity" evidence="3">
    <location>
        <begin position="530"/>
        <end position="541"/>
    </location>
</feature>
<evidence type="ECO:0000256" key="3">
    <source>
        <dbReference type="SAM" id="MobiDB-lite"/>
    </source>
</evidence>
<evidence type="ECO:0000256" key="1">
    <source>
        <dbReference type="ARBA" id="ARBA00004196"/>
    </source>
</evidence>
<reference evidence="5" key="1">
    <citation type="submission" date="2019-08" db="EMBL/GenBank/DDBJ databases">
        <authorList>
            <person name="Kucharzyk K."/>
            <person name="Murdoch R.W."/>
            <person name="Higgins S."/>
            <person name="Loffler F."/>
        </authorList>
    </citation>
    <scope>NUCLEOTIDE SEQUENCE</scope>
</reference>
<comment type="caution">
    <text evidence="5">The sequence shown here is derived from an EMBL/GenBank/DDBJ whole genome shotgun (WGS) entry which is preliminary data.</text>
</comment>
<comment type="subcellular location">
    <subcellularLocation>
        <location evidence="1">Cell envelope</location>
    </subcellularLocation>
</comment>
<dbReference type="AlphaFoldDB" id="A0A645AEY4"/>
<keyword evidence="2" id="KW-0175">Coiled coil</keyword>
<feature type="region of interest" description="Disordered" evidence="3">
    <location>
        <begin position="1"/>
        <end position="25"/>
    </location>
</feature>
<evidence type="ECO:0008006" key="6">
    <source>
        <dbReference type="Google" id="ProtNLM"/>
    </source>
</evidence>
<sequence length="569" mass="58673">MKPEPEQTEQQIKESSFVSNQQKKKKRKRTRTMIILGAVAVVAAVGIFLLVTNLGKDESTTSVLNYRVTSVSSGEISSTISGSGTLSALEAESVTAAAESTITSVNFQPGDKISAGDVVMTLTSDELESQLESLQDDLSSTRSSLASARQYLTNLNVTATKSGIIKSVLVGVGDVVDDMEYLCRIATDGKMKVVIPTVDGMKLYDAVTVQIGDETQEGFVTAISGGNATVVFTDDYYPVGTSATVLNSDGATLGTGTLNVNEYVDVTAASGQIATVLAKENTKVSKGSTVFTLAQGAPTATYTALKDTETDLLDQIADIEDQLTIKAEYDCELTSLSVAAGDTVSAGTALCTLTGTSGYTLALSIDELDIASVKLGQSATITLDALDGEFTGTVTNISYSGSGSYVTSYTATITTEPIDGAYPGMSASVEVITETSGETMIVSVSAVQYEGDTAYVLLAGDDASIGDTLSASEIDLDSLTKVTVTTGMSDGSYIAVSGEGLSAGSLIWMPERTTTATYSDDEETTTTFTMGGMSGGQMPSGDFSGGGQMPSGNFSGGGQMPSGGTAPNN</sequence>
<dbReference type="EMBL" id="VSSQ01013481">
    <property type="protein sequence ID" value="MPM51587.1"/>
    <property type="molecule type" value="Genomic_DNA"/>
</dbReference>
<name>A0A645AEY4_9ZZZZ</name>
<protein>
    <recommendedName>
        <fullName evidence="6">Membrane fusion protein biotin-lipoyl like domain-containing protein</fullName>
    </recommendedName>
</protein>
<dbReference type="PANTHER" id="PTHR32347">
    <property type="entry name" value="EFFLUX SYSTEM COMPONENT YKNX-RELATED"/>
    <property type="match status" value="1"/>
</dbReference>
<dbReference type="Gene3D" id="2.40.50.100">
    <property type="match status" value="2"/>
</dbReference>
<dbReference type="PANTHER" id="PTHR32347:SF23">
    <property type="entry name" value="BLL5650 PROTEIN"/>
    <property type="match status" value="1"/>
</dbReference>
<dbReference type="Gene3D" id="2.40.30.170">
    <property type="match status" value="1"/>
</dbReference>
<proteinExistence type="predicted"/>
<accession>A0A645AEY4</accession>
<keyword evidence="4" id="KW-1133">Transmembrane helix</keyword>
<evidence type="ECO:0000313" key="5">
    <source>
        <dbReference type="EMBL" id="MPM51587.1"/>
    </source>
</evidence>
<dbReference type="GO" id="GO:0030313">
    <property type="term" value="C:cell envelope"/>
    <property type="evidence" value="ECO:0007669"/>
    <property type="project" value="UniProtKB-SubCell"/>
</dbReference>
<feature type="transmembrane region" description="Helical" evidence="4">
    <location>
        <begin position="33"/>
        <end position="51"/>
    </location>
</feature>
<dbReference type="SUPFAM" id="SSF111369">
    <property type="entry name" value="HlyD-like secretion proteins"/>
    <property type="match status" value="1"/>
</dbReference>
<feature type="compositionally biased region" description="Gly residues" evidence="3">
    <location>
        <begin position="543"/>
        <end position="561"/>
    </location>
</feature>
<evidence type="ECO:0000256" key="2">
    <source>
        <dbReference type="ARBA" id="ARBA00023054"/>
    </source>
</evidence>
<keyword evidence="4" id="KW-0812">Transmembrane</keyword>
<dbReference type="InterPro" id="IPR050465">
    <property type="entry name" value="UPF0194_transport"/>
</dbReference>
<evidence type="ECO:0000256" key="4">
    <source>
        <dbReference type="SAM" id="Phobius"/>
    </source>
</evidence>
<gene>
    <name evidence="5" type="ORF">SDC9_98336</name>
</gene>
<feature type="region of interest" description="Disordered" evidence="3">
    <location>
        <begin position="530"/>
        <end position="569"/>
    </location>
</feature>
<keyword evidence="4" id="KW-0472">Membrane</keyword>